<reference evidence="2 3" key="1">
    <citation type="submission" date="2019-02" db="EMBL/GenBank/DDBJ databases">
        <title>Deep-cultivation of Planctomycetes and their phenomic and genomic characterization uncovers novel biology.</title>
        <authorList>
            <person name="Wiegand S."/>
            <person name="Jogler M."/>
            <person name="Boedeker C."/>
            <person name="Pinto D."/>
            <person name="Vollmers J."/>
            <person name="Rivas-Marin E."/>
            <person name="Kohn T."/>
            <person name="Peeters S.H."/>
            <person name="Heuer A."/>
            <person name="Rast P."/>
            <person name="Oberbeckmann S."/>
            <person name="Bunk B."/>
            <person name="Jeske O."/>
            <person name="Meyerdierks A."/>
            <person name="Storesund J.E."/>
            <person name="Kallscheuer N."/>
            <person name="Luecker S."/>
            <person name="Lage O.M."/>
            <person name="Pohl T."/>
            <person name="Merkel B.J."/>
            <person name="Hornburger P."/>
            <person name="Mueller R.-W."/>
            <person name="Bruemmer F."/>
            <person name="Labrenz M."/>
            <person name="Spormann A.M."/>
            <person name="Op Den Camp H."/>
            <person name="Overmann J."/>
            <person name="Amann R."/>
            <person name="Jetten M.S.M."/>
            <person name="Mascher T."/>
            <person name="Medema M.H."/>
            <person name="Devos D.P."/>
            <person name="Kaster A.-K."/>
            <person name="Ovreas L."/>
            <person name="Rohde M."/>
            <person name="Galperin M.Y."/>
            <person name="Jogler C."/>
        </authorList>
    </citation>
    <scope>NUCLEOTIDE SEQUENCE [LARGE SCALE GENOMIC DNA]</scope>
    <source>
        <strain evidence="2 3">CA85</strain>
    </source>
</reference>
<comment type="caution">
    <text evidence="2">The sequence shown here is derived from an EMBL/GenBank/DDBJ whole genome shotgun (WGS) entry which is preliminary data.</text>
</comment>
<name>A0A5C5YDC0_9BACT</name>
<accession>A0A5C5YDC0</accession>
<proteinExistence type="predicted"/>
<keyword evidence="3" id="KW-1185">Reference proteome</keyword>
<protein>
    <submittedName>
        <fullName evidence="2">Uncharacterized protein</fullName>
    </submittedName>
</protein>
<dbReference type="EMBL" id="SJPK01000003">
    <property type="protein sequence ID" value="TWT73360.1"/>
    <property type="molecule type" value="Genomic_DNA"/>
</dbReference>
<evidence type="ECO:0000313" key="2">
    <source>
        <dbReference type="EMBL" id="TWT73360.1"/>
    </source>
</evidence>
<evidence type="ECO:0000256" key="1">
    <source>
        <dbReference type="SAM" id="MobiDB-lite"/>
    </source>
</evidence>
<gene>
    <name evidence="2" type="ORF">CA85_18290</name>
</gene>
<feature type="region of interest" description="Disordered" evidence="1">
    <location>
        <begin position="152"/>
        <end position="177"/>
    </location>
</feature>
<dbReference type="Proteomes" id="UP000318053">
    <property type="component" value="Unassembled WGS sequence"/>
</dbReference>
<organism evidence="2 3">
    <name type="scientific">Allorhodopirellula solitaria</name>
    <dbReference type="NCBI Taxonomy" id="2527987"/>
    <lineage>
        <taxon>Bacteria</taxon>
        <taxon>Pseudomonadati</taxon>
        <taxon>Planctomycetota</taxon>
        <taxon>Planctomycetia</taxon>
        <taxon>Pirellulales</taxon>
        <taxon>Pirellulaceae</taxon>
        <taxon>Allorhodopirellula</taxon>
    </lineage>
</organism>
<sequence length="177" mass="19501">MLRLGLAPAVTRLDSLIPPGQARSEDRSGEGVLLVACSCHSARTSRTEAKTDARETRVNLLKSTPFEPSSAEVLAWQGVSRSPAFPCKSGTPMVLSVPGERLFVRDAFLNDHWIREPCLVCPQVSLKNYQGRILSAFIEGIHFPFNQGTPIWQSPPRNVRQNRQNPIRPVTSASQLG</sequence>
<evidence type="ECO:0000313" key="3">
    <source>
        <dbReference type="Proteomes" id="UP000318053"/>
    </source>
</evidence>
<dbReference type="AlphaFoldDB" id="A0A5C5YDC0"/>